<accession>Q2SH27</accession>
<dbReference type="Proteomes" id="UP000000238">
    <property type="component" value="Chromosome"/>
</dbReference>
<dbReference type="AlphaFoldDB" id="Q2SH27"/>
<name>Q2SH27_HAHCH</name>
<evidence type="ECO:0000313" key="1">
    <source>
        <dbReference type="EMBL" id="ABC30047.1"/>
    </source>
</evidence>
<dbReference type="eggNOG" id="ENOG5033NXV">
    <property type="taxonomic scope" value="Bacteria"/>
</dbReference>
<organism evidence="1 2">
    <name type="scientific">Hahella chejuensis (strain KCTC 2396)</name>
    <dbReference type="NCBI Taxonomy" id="349521"/>
    <lineage>
        <taxon>Bacteria</taxon>
        <taxon>Pseudomonadati</taxon>
        <taxon>Pseudomonadota</taxon>
        <taxon>Gammaproteobacteria</taxon>
        <taxon>Oceanospirillales</taxon>
        <taxon>Hahellaceae</taxon>
        <taxon>Hahella</taxon>
    </lineage>
</organism>
<reference evidence="1 2" key="1">
    <citation type="journal article" date="2005" name="Nucleic Acids Res.">
        <title>Genomic blueprint of Hahella chejuensis, a marine microbe producing an algicidal agent.</title>
        <authorList>
            <person name="Jeong H."/>
            <person name="Yim J.H."/>
            <person name="Lee C."/>
            <person name="Choi S.-H."/>
            <person name="Park Y.K."/>
            <person name="Yoon S.H."/>
            <person name="Hur C.-G."/>
            <person name="Kang H.-Y."/>
            <person name="Kim D."/>
            <person name="Lee H.H."/>
            <person name="Park K.H."/>
            <person name="Park S.-H."/>
            <person name="Park H.-S."/>
            <person name="Lee H.K."/>
            <person name="Oh T.K."/>
            <person name="Kim J.F."/>
        </authorList>
    </citation>
    <scope>NUCLEOTIDE SEQUENCE [LARGE SCALE GENOMIC DNA]</scope>
    <source>
        <strain evidence="1 2">KCTC 2396</strain>
    </source>
</reference>
<evidence type="ECO:0000313" key="2">
    <source>
        <dbReference type="Proteomes" id="UP000000238"/>
    </source>
</evidence>
<dbReference type="KEGG" id="hch:HCH_03292"/>
<gene>
    <name evidence="1" type="ordered locus">HCH_03292</name>
</gene>
<proteinExistence type="predicted"/>
<evidence type="ECO:0008006" key="3">
    <source>
        <dbReference type="Google" id="ProtNLM"/>
    </source>
</evidence>
<dbReference type="HOGENOM" id="CLU_1110190_0_0_6"/>
<dbReference type="EMBL" id="CP000155">
    <property type="protein sequence ID" value="ABC30047.1"/>
    <property type="molecule type" value="Genomic_DNA"/>
</dbReference>
<protein>
    <recommendedName>
        <fullName evidence="3">Tle cognate immunity protein 4 C-terminal domain-containing protein</fullName>
    </recommendedName>
</protein>
<keyword evidence="2" id="KW-1185">Reference proteome</keyword>
<dbReference type="RefSeq" id="WP_011397116.1">
    <property type="nucleotide sequence ID" value="NC_007645.1"/>
</dbReference>
<sequence>MIKQPVRLLLTGKGPNFSNLTAKECGIGEYRLRYKLPGNPINTGRPKKPTPERVNLQRNIFDSYRVQQKFNRTFVQMEFEWWAYRGLFLQGYFGRLGDLSVTIDVNRAEAHIPLVDGGLDSLEVYLKKDLWEYYETEKNKDGKPGANWEQRNRVVDNNPYAQAQALQLVHLPEVYEREKINGVEWLQYQINGEGIPGPRYTYYWAYPLTDSYYLTFSFWLTTEIGNRDMRAQRMYEDAKRIMSMVELSKE</sequence>